<evidence type="ECO:0000256" key="3">
    <source>
        <dbReference type="ARBA" id="ARBA00022448"/>
    </source>
</evidence>
<dbReference type="GO" id="GO:0044610">
    <property type="term" value="F:FMN transmembrane transporter activity"/>
    <property type="evidence" value="ECO:0007669"/>
    <property type="project" value="TreeGrafter"/>
</dbReference>
<dbReference type="Pfam" id="PF00153">
    <property type="entry name" value="Mito_carr"/>
    <property type="match status" value="3"/>
</dbReference>
<feature type="transmembrane region" description="Helical" evidence="11">
    <location>
        <begin position="180"/>
        <end position="202"/>
    </location>
</feature>
<evidence type="ECO:0000256" key="2">
    <source>
        <dbReference type="ARBA" id="ARBA00006375"/>
    </source>
</evidence>
<evidence type="ECO:0000256" key="1">
    <source>
        <dbReference type="ARBA" id="ARBA00004585"/>
    </source>
</evidence>
<dbReference type="InterPro" id="IPR023395">
    <property type="entry name" value="MCP_dom_sf"/>
</dbReference>
<proteinExistence type="inferred from homology"/>
<dbReference type="InterPro" id="IPR018108">
    <property type="entry name" value="MCP_transmembrane"/>
</dbReference>
<dbReference type="PANTHER" id="PTHR45939">
    <property type="entry name" value="PEROXISOMAL MEMBRANE PROTEIN PMP34-RELATED"/>
    <property type="match status" value="1"/>
</dbReference>
<feature type="repeat" description="Solcar" evidence="9">
    <location>
        <begin position="217"/>
        <end position="306"/>
    </location>
</feature>
<dbReference type="GO" id="GO:0015230">
    <property type="term" value="F:FAD transmembrane transporter activity"/>
    <property type="evidence" value="ECO:0007669"/>
    <property type="project" value="TreeGrafter"/>
</dbReference>
<evidence type="ECO:0000256" key="5">
    <source>
        <dbReference type="ARBA" id="ARBA00022737"/>
    </source>
</evidence>
<protein>
    <submittedName>
        <fullName evidence="12">Uncharacterized protein</fullName>
    </submittedName>
</protein>
<keyword evidence="6 11" id="KW-1133">Transmembrane helix</keyword>
<dbReference type="GO" id="GO:0051724">
    <property type="term" value="F:NAD transmembrane transporter activity"/>
    <property type="evidence" value="ECO:0007669"/>
    <property type="project" value="TreeGrafter"/>
</dbReference>
<keyword evidence="8" id="KW-0576">Peroxisome</keyword>
<feature type="transmembrane region" description="Helical" evidence="11">
    <location>
        <begin position="6"/>
        <end position="26"/>
    </location>
</feature>
<keyword evidence="3 10" id="KW-0813">Transport</keyword>
<name>A0A9W8AV02_9FUNG</name>
<organism evidence="12 13">
    <name type="scientific">Dispira parvispora</name>
    <dbReference type="NCBI Taxonomy" id="1520584"/>
    <lineage>
        <taxon>Eukaryota</taxon>
        <taxon>Fungi</taxon>
        <taxon>Fungi incertae sedis</taxon>
        <taxon>Zoopagomycota</taxon>
        <taxon>Kickxellomycotina</taxon>
        <taxon>Dimargaritomycetes</taxon>
        <taxon>Dimargaritales</taxon>
        <taxon>Dimargaritaceae</taxon>
        <taxon>Dispira</taxon>
    </lineage>
</organism>
<reference evidence="12" key="1">
    <citation type="submission" date="2022-07" db="EMBL/GenBank/DDBJ databases">
        <title>Phylogenomic reconstructions and comparative analyses of Kickxellomycotina fungi.</title>
        <authorList>
            <person name="Reynolds N.K."/>
            <person name="Stajich J.E."/>
            <person name="Barry K."/>
            <person name="Grigoriev I.V."/>
            <person name="Crous P."/>
            <person name="Smith M.E."/>
        </authorList>
    </citation>
    <scope>NUCLEOTIDE SEQUENCE</scope>
    <source>
        <strain evidence="12">RSA 1196</strain>
    </source>
</reference>
<dbReference type="OrthoDB" id="2019556at2759"/>
<dbReference type="InterPro" id="IPR052217">
    <property type="entry name" value="Mito/Peroxisomal_Carrier"/>
</dbReference>
<dbReference type="EMBL" id="JANBPY010000650">
    <property type="protein sequence ID" value="KAJ1964910.1"/>
    <property type="molecule type" value="Genomic_DNA"/>
</dbReference>
<comment type="caution">
    <text evidence="12">The sequence shown here is derived from an EMBL/GenBank/DDBJ whole genome shotgun (WGS) entry which is preliminary data.</text>
</comment>
<evidence type="ECO:0000313" key="12">
    <source>
        <dbReference type="EMBL" id="KAJ1964910.1"/>
    </source>
</evidence>
<dbReference type="PROSITE" id="PS50920">
    <property type="entry name" value="SOLCAR"/>
    <property type="match status" value="3"/>
</dbReference>
<feature type="repeat" description="Solcar" evidence="9">
    <location>
        <begin position="104"/>
        <end position="210"/>
    </location>
</feature>
<evidence type="ECO:0000256" key="6">
    <source>
        <dbReference type="ARBA" id="ARBA00022989"/>
    </source>
</evidence>
<keyword evidence="5" id="KW-0677">Repeat</keyword>
<feature type="transmembrane region" description="Helical" evidence="11">
    <location>
        <begin position="222"/>
        <end position="243"/>
    </location>
</feature>
<feature type="repeat" description="Solcar" evidence="9">
    <location>
        <begin position="2"/>
        <end position="94"/>
    </location>
</feature>
<feature type="transmembrane region" description="Helical" evidence="11">
    <location>
        <begin position="63"/>
        <end position="87"/>
    </location>
</feature>
<gene>
    <name evidence="12" type="ORF">IWQ62_002797</name>
</gene>
<dbReference type="SUPFAM" id="SSF103506">
    <property type="entry name" value="Mitochondrial carrier"/>
    <property type="match status" value="1"/>
</dbReference>
<evidence type="ECO:0000256" key="8">
    <source>
        <dbReference type="ARBA" id="ARBA00023140"/>
    </source>
</evidence>
<evidence type="ECO:0000256" key="10">
    <source>
        <dbReference type="RuleBase" id="RU000488"/>
    </source>
</evidence>
<comment type="subcellular location">
    <subcellularLocation>
        <location evidence="1">Peroxisome membrane</location>
        <topology evidence="1">Multi-pass membrane protein</topology>
    </subcellularLocation>
</comment>
<dbReference type="GO" id="GO:0005778">
    <property type="term" value="C:peroxisomal membrane"/>
    <property type="evidence" value="ECO:0007669"/>
    <property type="project" value="UniProtKB-SubCell"/>
</dbReference>
<sequence>MSDNVAHALSGAGGGIVSMLLTYPLITVSSRLQVQRKQATAEEGQVKRSNLALIQKILQDEGVYGLFSGVESAVFGNAITNGVYYFFFEWIKGGFQRASGRRSMSTVESMIAGAISGAAVVLSTNPIWVVNMRQTTKKNSVDEDEAQIEGEQKSPATAKAKAASEGFWPMLLRIVKEDGVLALWQGTLPALILVINPIIQYTVFEQLKARWQRRRTLGSLDFFLLGAISKLAATTITYPYIVVKSRMQLRQSKDESKRYNSVLDGLRKIVRQEGIEGLYRGIEFKLIQSVLTSAFLFMAKEQFYSYAVLVIALFSRSTSRK</sequence>
<dbReference type="GO" id="GO:0015228">
    <property type="term" value="F:coenzyme A transmembrane transporter activity"/>
    <property type="evidence" value="ECO:0007669"/>
    <property type="project" value="TreeGrafter"/>
</dbReference>
<evidence type="ECO:0000256" key="4">
    <source>
        <dbReference type="ARBA" id="ARBA00022692"/>
    </source>
</evidence>
<keyword evidence="13" id="KW-1185">Reference proteome</keyword>
<evidence type="ECO:0000256" key="11">
    <source>
        <dbReference type="SAM" id="Phobius"/>
    </source>
</evidence>
<dbReference type="Gene3D" id="1.50.40.10">
    <property type="entry name" value="Mitochondrial carrier domain"/>
    <property type="match status" value="1"/>
</dbReference>
<dbReference type="GO" id="GO:0005347">
    <property type="term" value="F:ATP transmembrane transporter activity"/>
    <property type="evidence" value="ECO:0007669"/>
    <property type="project" value="TreeGrafter"/>
</dbReference>
<accession>A0A9W8AV02</accession>
<keyword evidence="4 9" id="KW-0812">Transmembrane</keyword>
<evidence type="ECO:0000313" key="13">
    <source>
        <dbReference type="Proteomes" id="UP001150925"/>
    </source>
</evidence>
<dbReference type="GO" id="GO:0015217">
    <property type="term" value="F:ADP transmembrane transporter activity"/>
    <property type="evidence" value="ECO:0007669"/>
    <property type="project" value="TreeGrafter"/>
</dbReference>
<evidence type="ECO:0000256" key="7">
    <source>
        <dbReference type="ARBA" id="ARBA00023136"/>
    </source>
</evidence>
<feature type="transmembrane region" description="Helical" evidence="11">
    <location>
        <begin position="107"/>
        <end position="130"/>
    </location>
</feature>
<dbReference type="AlphaFoldDB" id="A0A9W8AV02"/>
<comment type="similarity">
    <text evidence="2 10">Belongs to the mitochondrial carrier (TC 2.A.29) family.</text>
</comment>
<dbReference type="GO" id="GO:0080122">
    <property type="term" value="F:AMP transmembrane transporter activity"/>
    <property type="evidence" value="ECO:0007669"/>
    <property type="project" value="TreeGrafter"/>
</dbReference>
<evidence type="ECO:0000256" key="9">
    <source>
        <dbReference type="PROSITE-ProRule" id="PRU00282"/>
    </source>
</evidence>
<dbReference type="PANTHER" id="PTHR45939:SF5">
    <property type="entry name" value="PEROXISOMAL MEMBRANE PROTEIN PMP34"/>
    <property type="match status" value="1"/>
</dbReference>
<dbReference type="Proteomes" id="UP001150925">
    <property type="component" value="Unassembled WGS sequence"/>
</dbReference>
<keyword evidence="7 9" id="KW-0472">Membrane</keyword>